<evidence type="ECO:0000256" key="6">
    <source>
        <dbReference type="RuleBase" id="RU363041"/>
    </source>
</evidence>
<accession>A0A174KDA7</accession>
<keyword evidence="11" id="KW-1185">Reference proteome</keyword>
<dbReference type="AlphaFoldDB" id="A0A174KDA7"/>
<reference evidence="8" key="4">
    <citation type="submission" date="2022-01" db="EMBL/GenBank/DDBJ databases">
        <title>Collection of gut derived symbiotic bacterial strains cultured from healthy donors.</title>
        <authorList>
            <person name="Lin H."/>
            <person name="Kohout C."/>
            <person name="Waligurski E."/>
            <person name="Pamer E.G."/>
        </authorList>
    </citation>
    <scope>NUCLEOTIDE SEQUENCE</scope>
    <source>
        <strain evidence="8">DFI.5.49</strain>
    </source>
</reference>
<evidence type="ECO:0000313" key="10">
    <source>
        <dbReference type="Proteomes" id="UP000095709"/>
    </source>
</evidence>
<protein>
    <recommendedName>
        <fullName evidence="6">Probable membrane transporter protein</fullName>
    </recommendedName>
</protein>
<evidence type="ECO:0000256" key="1">
    <source>
        <dbReference type="ARBA" id="ARBA00004141"/>
    </source>
</evidence>
<evidence type="ECO:0000313" key="8">
    <source>
        <dbReference type="EMBL" id="MCG4764209.1"/>
    </source>
</evidence>
<sequence length="212" mass="21871">MAIFPFFREISFAAFLISGILGPVNYYKSGNLDLKTAGVLSAGSFVGALAGVKINLLIPADTMKIILYLIVLLSGISILLRKDKPGNTEKKAVQSVPFYLVLGAVTGAVCAASGAGGPVLVMPILTLLGIPAYTAVGISLFDSIFSAVPSAAGYLIAAAGNKEVFLFLPVLLVAHGIGVFAGSKNATKSNQTLLKRIVAVASIAIACIKLFL</sequence>
<evidence type="ECO:0000256" key="2">
    <source>
        <dbReference type="ARBA" id="ARBA00009142"/>
    </source>
</evidence>
<dbReference type="PANTHER" id="PTHR43701">
    <property type="entry name" value="MEMBRANE TRANSPORTER PROTEIN MJ0441-RELATED"/>
    <property type="match status" value="1"/>
</dbReference>
<reference evidence="9" key="3">
    <citation type="submission" date="2020-02" db="EMBL/GenBank/DDBJ databases">
        <authorList>
            <person name="Littmann E."/>
            <person name="Sorbara M."/>
        </authorList>
    </citation>
    <scope>NUCLEOTIDE SEQUENCE</scope>
    <source>
        <strain evidence="9">MSK.14.54</strain>
    </source>
</reference>
<proteinExistence type="inferred from homology"/>
<dbReference type="RefSeq" id="WP_055266040.1">
    <property type="nucleotide sequence ID" value="NZ_CZAL01000005.1"/>
</dbReference>
<dbReference type="Proteomes" id="UP000768180">
    <property type="component" value="Unassembled WGS sequence"/>
</dbReference>
<dbReference type="EMBL" id="CZAL01000005">
    <property type="protein sequence ID" value="CUP07575.1"/>
    <property type="molecule type" value="Genomic_DNA"/>
</dbReference>
<reference evidence="9 11" key="2">
    <citation type="journal article" date="2020" name="Cell Host Microbe">
        <title>Functional and Genomic Variation between Human-Derived Isolates of Lachnospiraceae Reveals Inter- and Intra-Species Diversity.</title>
        <authorList>
            <person name="Sorbara M.T."/>
            <person name="Littmann E.R."/>
            <person name="Fontana E."/>
            <person name="Moody T.U."/>
            <person name="Kohout C.E."/>
            <person name="Gjonbalaj M."/>
            <person name="Eaton V."/>
            <person name="Seok R."/>
            <person name="Leiner I.M."/>
            <person name="Pamer E.G."/>
        </authorList>
    </citation>
    <scope>NUCLEOTIDE SEQUENCE [LARGE SCALE GENOMIC DNA]</scope>
    <source>
        <strain evidence="9 11">MSK.14.54</strain>
    </source>
</reference>
<comment type="subcellular location">
    <subcellularLocation>
        <location evidence="6">Cell membrane</location>
        <topology evidence="6">Multi-pass membrane protein</topology>
    </subcellularLocation>
    <subcellularLocation>
        <location evidence="1">Membrane</location>
        <topology evidence="1">Multi-pass membrane protein</topology>
    </subcellularLocation>
</comment>
<evidence type="ECO:0000256" key="4">
    <source>
        <dbReference type="ARBA" id="ARBA00022989"/>
    </source>
</evidence>
<evidence type="ECO:0000256" key="3">
    <source>
        <dbReference type="ARBA" id="ARBA00022692"/>
    </source>
</evidence>
<feature type="transmembrane region" description="Helical" evidence="6">
    <location>
        <begin position="164"/>
        <end position="181"/>
    </location>
</feature>
<feature type="transmembrane region" description="Helical" evidence="6">
    <location>
        <begin position="100"/>
        <end position="126"/>
    </location>
</feature>
<feature type="transmembrane region" description="Helical" evidence="6">
    <location>
        <begin position="39"/>
        <end position="58"/>
    </location>
</feature>
<name>A0A174KDA7_9FIRM</name>
<dbReference type="InterPro" id="IPR002781">
    <property type="entry name" value="TM_pro_TauE-like"/>
</dbReference>
<dbReference type="Proteomes" id="UP000095709">
    <property type="component" value="Unassembled WGS sequence"/>
</dbReference>
<dbReference type="EMBL" id="JAAITQ010000055">
    <property type="protein sequence ID" value="NSE17905.1"/>
    <property type="molecule type" value="Genomic_DNA"/>
</dbReference>
<organism evidence="7 10">
    <name type="scientific">Fusicatenibacter saccharivorans</name>
    <dbReference type="NCBI Taxonomy" id="1150298"/>
    <lineage>
        <taxon>Bacteria</taxon>
        <taxon>Bacillati</taxon>
        <taxon>Bacillota</taxon>
        <taxon>Clostridia</taxon>
        <taxon>Lachnospirales</taxon>
        <taxon>Lachnospiraceae</taxon>
        <taxon>Fusicatenibacter</taxon>
    </lineage>
</organism>
<keyword evidence="5 6" id="KW-0472">Membrane</keyword>
<keyword evidence="6" id="KW-1003">Cell membrane</keyword>
<dbReference type="Pfam" id="PF01925">
    <property type="entry name" value="TauE"/>
    <property type="match status" value="1"/>
</dbReference>
<evidence type="ECO:0000256" key="5">
    <source>
        <dbReference type="ARBA" id="ARBA00023136"/>
    </source>
</evidence>
<keyword evidence="4 6" id="KW-1133">Transmembrane helix</keyword>
<keyword evidence="3 6" id="KW-0812">Transmembrane</keyword>
<gene>
    <name evidence="7" type="ORF">ERS852498_01191</name>
    <name evidence="9" type="ORF">G5B05_16295</name>
    <name evidence="8" type="ORF">L0N21_01535</name>
</gene>
<dbReference type="EMBL" id="JAKNFS010000002">
    <property type="protein sequence ID" value="MCG4764209.1"/>
    <property type="molecule type" value="Genomic_DNA"/>
</dbReference>
<dbReference type="Proteomes" id="UP001199915">
    <property type="component" value="Unassembled WGS sequence"/>
</dbReference>
<evidence type="ECO:0000313" key="11">
    <source>
        <dbReference type="Proteomes" id="UP000768180"/>
    </source>
</evidence>
<feature type="transmembrane region" description="Helical" evidence="6">
    <location>
        <begin position="6"/>
        <end position="27"/>
    </location>
</feature>
<dbReference type="PANTHER" id="PTHR43701:SF2">
    <property type="entry name" value="MEMBRANE TRANSPORTER PROTEIN YJNA-RELATED"/>
    <property type="match status" value="1"/>
</dbReference>
<evidence type="ECO:0000313" key="7">
    <source>
        <dbReference type="EMBL" id="CUP07575.1"/>
    </source>
</evidence>
<reference evidence="7 10" key="1">
    <citation type="submission" date="2015-09" db="EMBL/GenBank/DDBJ databases">
        <authorList>
            <consortium name="Pathogen Informatics"/>
        </authorList>
    </citation>
    <scope>NUCLEOTIDE SEQUENCE [LARGE SCALE GENOMIC DNA]</scope>
    <source>
        <strain evidence="7 10">2789STDY5834885</strain>
    </source>
</reference>
<feature type="transmembrane region" description="Helical" evidence="6">
    <location>
        <begin position="64"/>
        <end position="80"/>
    </location>
</feature>
<evidence type="ECO:0000313" key="9">
    <source>
        <dbReference type="EMBL" id="NSE17905.1"/>
    </source>
</evidence>
<dbReference type="InterPro" id="IPR051598">
    <property type="entry name" value="TSUP/Inactive_protease-like"/>
</dbReference>
<comment type="similarity">
    <text evidence="2 6">Belongs to the 4-toluene sulfonate uptake permease (TSUP) (TC 2.A.102) family.</text>
</comment>
<dbReference type="GO" id="GO:0005886">
    <property type="term" value="C:plasma membrane"/>
    <property type="evidence" value="ECO:0007669"/>
    <property type="project" value="UniProtKB-SubCell"/>
</dbReference>